<organism evidence="1 2">
    <name type="scientific">Gossypium stocksii</name>
    <dbReference type="NCBI Taxonomy" id="47602"/>
    <lineage>
        <taxon>Eukaryota</taxon>
        <taxon>Viridiplantae</taxon>
        <taxon>Streptophyta</taxon>
        <taxon>Embryophyta</taxon>
        <taxon>Tracheophyta</taxon>
        <taxon>Spermatophyta</taxon>
        <taxon>Magnoliopsida</taxon>
        <taxon>eudicotyledons</taxon>
        <taxon>Gunneridae</taxon>
        <taxon>Pentapetalae</taxon>
        <taxon>rosids</taxon>
        <taxon>malvids</taxon>
        <taxon>Malvales</taxon>
        <taxon>Malvaceae</taxon>
        <taxon>Malvoideae</taxon>
        <taxon>Gossypium</taxon>
    </lineage>
</organism>
<evidence type="ECO:0008006" key="3">
    <source>
        <dbReference type="Google" id="ProtNLM"/>
    </source>
</evidence>
<dbReference type="Proteomes" id="UP000828251">
    <property type="component" value="Unassembled WGS sequence"/>
</dbReference>
<evidence type="ECO:0000313" key="1">
    <source>
        <dbReference type="EMBL" id="KAH1066453.1"/>
    </source>
</evidence>
<evidence type="ECO:0000313" key="2">
    <source>
        <dbReference type="Proteomes" id="UP000828251"/>
    </source>
</evidence>
<dbReference type="AlphaFoldDB" id="A0A9D3V1F5"/>
<keyword evidence="2" id="KW-1185">Reference proteome</keyword>
<comment type="caution">
    <text evidence="1">The sequence shown here is derived from an EMBL/GenBank/DDBJ whole genome shotgun (WGS) entry which is preliminary data.</text>
</comment>
<name>A0A9D3V1F5_9ROSI</name>
<reference evidence="1 2" key="1">
    <citation type="journal article" date="2021" name="Plant Biotechnol. J.">
        <title>Multi-omics assisted identification of the key and species-specific regulatory components of drought-tolerant mechanisms in Gossypium stocksii.</title>
        <authorList>
            <person name="Yu D."/>
            <person name="Ke L."/>
            <person name="Zhang D."/>
            <person name="Wu Y."/>
            <person name="Sun Y."/>
            <person name="Mei J."/>
            <person name="Sun J."/>
            <person name="Sun Y."/>
        </authorList>
    </citation>
    <scope>NUCLEOTIDE SEQUENCE [LARGE SCALE GENOMIC DNA]</scope>
    <source>
        <strain evidence="2">cv. E1</strain>
        <tissue evidence="1">Leaf</tissue>
    </source>
</reference>
<sequence length="138" mass="15563">MSSATAGFQWGQTGAERKIHCKAWHFLACPKAESVSILHCYQNKAGELFKSLKLYMLGHGKLDLGLLFESAGTLVDGTSLNSPEMTKALALKLGVEYARKRNFEKIILENDSQTMHDEFVTKKGKHRWKLKHIIVLMD</sequence>
<protein>
    <recommendedName>
        <fullName evidence="3">RNase H type-1 domain-containing protein</fullName>
    </recommendedName>
</protein>
<gene>
    <name evidence="1" type="ORF">J1N35_031440</name>
</gene>
<dbReference type="EMBL" id="JAIQCV010000009">
    <property type="protein sequence ID" value="KAH1066453.1"/>
    <property type="molecule type" value="Genomic_DNA"/>
</dbReference>
<proteinExistence type="predicted"/>
<accession>A0A9D3V1F5</accession>